<dbReference type="GO" id="GO:0005634">
    <property type="term" value="C:nucleus"/>
    <property type="evidence" value="ECO:0007669"/>
    <property type="project" value="InterPro"/>
</dbReference>
<dbReference type="Pfam" id="PF04046">
    <property type="entry name" value="PSP"/>
    <property type="match status" value="1"/>
</dbReference>
<dbReference type="SMART" id="SM00581">
    <property type="entry name" value="PSP"/>
    <property type="match status" value="1"/>
</dbReference>
<feature type="compositionally biased region" description="Basic and acidic residues" evidence="1">
    <location>
        <begin position="90"/>
        <end position="107"/>
    </location>
</feature>
<evidence type="ECO:0000259" key="2">
    <source>
        <dbReference type="SMART" id="SM00581"/>
    </source>
</evidence>
<dbReference type="EMBL" id="JAEVHI010000003">
    <property type="protein sequence ID" value="KAG5296040.1"/>
    <property type="molecule type" value="Genomic_DNA"/>
</dbReference>
<evidence type="ECO:0000256" key="1">
    <source>
        <dbReference type="SAM" id="MobiDB-lite"/>
    </source>
</evidence>
<feature type="compositionally biased region" description="Basic and acidic residues" evidence="1">
    <location>
        <begin position="558"/>
        <end position="573"/>
    </location>
</feature>
<feature type="region of interest" description="Disordered" evidence="1">
    <location>
        <begin position="1"/>
        <end position="76"/>
    </location>
</feature>
<feature type="compositionally biased region" description="Basic and acidic residues" evidence="1">
    <location>
        <begin position="45"/>
        <end position="65"/>
    </location>
</feature>
<evidence type="ECO:0000313" key="3">
    <source>
        <dbReference type="EMBL" id="KAG5296040.1"/>
    </source>
</evidence>
<feature type="compositionally biased region" description="Acidic residues" evidence="1">
    <location>
        <begin position="386"/>
        <end position="407"/>
    </location>
</feature>
<feature type="compositionally biased region" description="Polar residues" evidence="1">
    <location>
        <begin position="28"/>
        <end position="44"/>
    </location>
</feature>
<comment type="caution">
    <text evidence="3">The sequence shown here is derived from an EMBL/GenBank/DDBJ whole genome shotgun (WGS) entry which is preliminary data.</text>
</comment>
<dbReference type="InterPro" id="IPR052584">
    <property type="entry name" value="U2_snRNP_Complex_Component"/>
</dbReference>
<reference evidence="3 4" key="1">
    <citation type="submission" date="2021-01" db="EMBL/GenBank/DDBJ databases">
        <title>Chromosome-level genome assembly of a human fungal pathogen reveals clustering of transcriptionally co-regulated genes.</title>
        <authorList>
            <person name="Voorhies M."/>
            <person name="Cohen S."/>
            <person name="Shea T.P."/>
            <person name="Petrus S."/>
            <person name="Munoz J.F."/>
            <person name="Poplawski S."/>
            <person name="Goldman W.E."/>
            <person name="Michael T."/>
            <person name="Cuomo C.A."/>
            <person name="Sil A."/>
            <person name="Beyhan S."/>
        </authorList>
    </citation>
    <scope>NUCLEOTIDE SEQUENCE [LARGE SCALE GENOMIC DNA]</scope>
    <source>
        <strain evidence="3 4">G184AR</strain>
    </source>
</reference>
<feature type="compositionally biased region" description="Acidic residues" evidence="1">
    <location>
        <begin position="108"/>
        <end position="122"/>
    </location>
</feature>
<dbReference type="AlphaFoldDB" id="A0A8H7YUQ8"/>
<dbReference type="InterPro" id="IPR006568">
    <property type="entry name" value="PSP_pro-rich"/>
</dbReference>
<protein>
    <submittedName>
        <fullName evidence="3">Splicing factor 3b</fullName>
    </submittedName>
</protein>
<feature type="compositionally biased region" description="Polar residues" evidence="1">
    <location>
        <begin position="409"/>
        <end position="428"/>
    </location>
</feature>
<sequence length="573" mass="64951">MPAATPKPTKNQLKRAKRKAKKHELKSSNDSPAPQNHSEAVETNNKQDDLPQEAPPERKGDKGDASDPENLYDSVDPLFEMYRDVINKFEKRENEESASKEIDKPEVYFDDDDDIPDEEEEASGPKISKKKRKEMNKLSVAELKALVRKPETVEWTDTSASDPRLLVHIKAYRNVVPVPTHWSLKREYLSSKRGVEKPPFTLPKFIQETGIAEMRDAALEKQDQATLKQKQRERVQPKMGKLDIDYQKLYEAFFRFQTKPELTRYGEVYYEGKEYETNLRHLRPGELSDELKEALNIPPGAPPPWLINQQRFGPPPSYPALKIPGLNAPPPPGAMWGYHPGGYGKPPVDEHNRPLYGGDIFGVLQTQQNVQQGEPVEKELWGELQPPEEESEEEESEEEEEEEEDESGTGLQTPSGLETPSGMVSTVPSELGGAESVVGEFDVRKHHRGTETEESALPRSAYQVIPEHQTQVQGFFGGDRAYDLKAAQSNLPVLGSEDHSRKRKKPGDVDVSVDPDALLSHDGISKDSLKTLYETQRQQEENPNWGFQEDLSDMIASESRKRLKKDDERRAKR</sequence>
<dbReference type="PANTHER" id="PTHR12785:SF6">
    <property type="entry name" value="SPLICING FACTOR 3B SUBUNIT 2"/>
    <property type="match status" value="1"/>
</dbReference>
<dbReference type="Pfam" id="PF04037">
    <property type="entry name" value="DUF382"/>
    <property type="match status" value="1"/>
</dbReference>
<dbReference type="VEuPathDB" id="FungiDB:I7I52_06520"/>
<feature type="region of interest" description="Disordered" evidence="1">
    <location>
        <begin position="492"/>
        <end position="573"/>
    </location>
</feature>
<feature type="compositionally biased region" description="Basic residues" evidence="1">
    <location>
        <begin position="12"/>
        <end position="24"/>
    </location>
</feature>
<dbReference type="OrthoDB" id="10260794at2759"/>
<dbReference type="InterPro" id="IPR007180">
    <property type="entry name" value="DUF382"/>
</dbReference>
<feature type="region of interest" description="Disordered" evidence="1">
    <location>
        <begin position="90"/>
        <end position="134"/>
    </location>
</feature>
<feature type="domain" description="PSP proline-rich" evidence="2">
    <location>
        <begin position="279"/>
        <end position="332"/>
    </location>
</feature>
<organism evidence="3 4">
    <name type="scientific">Ajellomyces capsulatus</name>
    <name type="common">Darling's disease fungus</name>
    <name type="synonym">Histoplasma capsulatum</name>
    <dbReference type="NCBI Taxonomy" id="5037"/>
    <lineage>
        <taxon>Eukaryota</taxon>
        <taxon>Fungi</taxon>
        <taxon>Dikarya</taxon>
        <taxon>Ascomycota</taxon>
        <taxon>Pezizomycotina</taxon>
        <taxon>Eurotiomycetes</taxon>
        <taxon>Eurotiomycetidae</taxon>
        <taxon>Onygenales</taxon>
        <taxon>Ajellomycetaceae</taxon>
        <taxon>Histoplasma</taxon>
    </lineage>
</organism>
<proteinExistence type="predicted"/>
<evidence type="ECO:0000313" key="4">
    <source>
        <dbReference type="Proteomes" id="UP000670092"/>
    </source>
</evidence>
<dbReference type="Proteomes" id="UP000670092">
    <property type="component" value="Unassembled WGS sequence"/>
</dbReference>
<accession>A0A8H7YUQ8</accession>
<name>A0A8H7YUQ8_AJECA</name>
<feature type="region of interest" description="Disordered" evidence="1">
    <location>
        <begin position="379"/>
        <end position="461"/>
    </location>
</feature>
<gene>
    <name evidence="3" type="ORF">I7I52_06520</name>
</gene>
<dbReference type="PANTHER" id="PTHR12785">
    <property type="entry name" value="SPLICING FACTOR 3B"/>
    <property type="match status" value="1"/>
</dbReference>